<reference key="2">
    <citation type="submission" date="2011-03" db="EMBL/GenBank/DDBJ databases">
        <title>Complete genome sequence of the thermoacidophilic crenarchaeon Thermoproteus uzoniensis 768-20.</title>
        <authorList>
            <person name="Mardanov A.V."/>
            <person name="Gumerov V.M."/>
            <person name="Beletsky A.V."/>
            <person name="Prokofeva M.I."/>
            <person name="Bonch-Osmolovskaya E.A."/>
            <person name="Ravin N.V."/>
            <person name="Skryabin K.G."/>
        </authorList>
    </citation>
    <scope>NUCLEOTIDE SEQUENCE</scope>
    <source>
        <strain>768-20</strain>
    </source>
</reference>
<dbReference type="Proteomes" id="UP000008138">
    <property type="component" value="Chromosome"/>
</dbReference>
<reference evidence="1 2" key="1">
    <citation type="journal article" date="2011" name="J. Bacteriol.">
        <title>Complete genome sequence of the thermoacidophilic crenarchaeon Thermoproteus uzoniensis 768-20.</title>
        <authorList>
            <person name="Mardanov A.V."/>
            <person name="Gumerov V.M."/>
            <person name="Beletsky A.V."/>
            <person name="Prokofeva M.I."/>
            <person name="Bonch-Osmolovskaya E.A."/>
            <person name="Ravin N.V."/>
            <person name="Skryabin K.G."/>
        </authorList>
    </citation>
    <scope>NUCLEOTIDE SEQUENCE [LARGE SCALE GENOMIC DNA]</scope>
    <source>
        <strain evidence="1 2">768-20</strain>
    </source>
</reference>
<dbReference type="HOGENOM" id="CLU_1352156_0_0_2"/>
<dbReference type="RefSeq" id="WP_013680050.1">
    <property type="nucleotide sequence ID" value="NC_015315.1"/>
</dbReference>
<organism evidence="1 2">
    <name type="scientific">Thermoproteus uzoniensis (strain 768-20)</name>
    <dbReference type="NCBI Taxonomy" id="999630"/>
    <lineage>
        <taxon>Archaea</taxon>
        <taxon>Thermoproteota</taxon>
        <taxon>Thermoprotei</taxon>
        <taxon>Thermoproteales</taxon>
        <taxon>Thermoproteaceae</taxon>
        <taxon>Thermoproteus</taxon>
    </lineage>
</organism>
<keyword evidence="2" id="KW-1185">Reference proteome</keyword>
<dbReference type="AlphaFoldDB" id="F2L0P9"/>
<sequence length="207" mass="22246">MDFSIPVGRFRELEDATLIVRPDGAIVVGKGPGGYDEVPVSLEEARPYVVPYAEAYDEFLRKVAEALGAGYEPPDRSDVGKWLEGHVKAVEVLGARWAKIVDSVGPFSIRRVVQRVYVPYMGSSITATYLLYPFENAVVAADNKGRTMAIGSVVVEWGGVAVYRGGLRTLPGAIVLAQAEPKLAPPLRAFADALSELVAKVSGLAKQ</sequence>
<dbReference type="OrthoDB" id="26048at2157"/>
<dbReference type="EMBL" id="CP002590">
    <property type="protein sequence ID" value="AEA12714.1"/>
    <property type="molecule type" value="Genomic_DNA"/>
</dbReference>
<dbReference type="eggNOG" id="arCOG06058">
    <property type="taxonomic scope" value="Archaea"/>
</dbReference>
<accession>F2L0P9</accession>
<evidence type="ECO:0000313" key="1">
    <source>
        <dbReference type="EMBL" id="AEA12714.1"/>
    </source>
</evidence>
<gene>
    <name evidence="1" type="ordered locus">TUZN_1237</name>
</gene>
<dbReference type="KEGG" id="tuz:TUZN_1237"/>
<evidence type="ECO:0000313" key="2">
    <source>
        <dbReference type="Proteomes" id="UP000008138"/>
    </source>
</evidence>
<proteinExistence type="predicted"/>
<dbReference type="GeneID" id="10360765"/>
<name>F2L0P9_THEU7</name>
<protein>
    <submittedName>
        <fullName evidence="1">Uncharacterized protein</fullName>
    </submittedName>
</protein>